<accession>A0ABW5J327</accession>
<keyword evidence="3" id="KW-1185">Reference proteome</keyword>
<comment type="caution">
    <text evidence="2">The sequence shown here is derived from an EMBL/GenBank/DDBJ whole genome shotgun (WGS) entry which is preliminary data.</text>
</comment>
<protein>
    <submittedName>
        <fullName evidence="2">Uncharacterized protein</fullName>
    </submittedName>
</protein>
<keyword evidence="1" id="KW-0732">Signal</keyword>
<dbReference type="RefSeq" id="WP_340236761.1">
    <property type="nucleotide sequence ID" value="NZ_JBBEWC010000006.1"/>
</dbReference>
<name>A0ABW5J327_9BACT</name>
<organism evidence="2 3">
    <name type="scientific">Emticicia soli</name>
    <dbReference type="NCBI Taxonomy" id="2027878"/>
    <lineage>
        <taxon>Bacteria</taxon>
        <taxon>Pseudomonadati</taxon>
        <taxon>Bacteroidota</taxon>
        <taxon>Cytophagia</taxon>
        <taxon>Cytophagales</taxon>
        <taxon>Leadbetterellaceae</taxon>
        <taxon>Emticicia</taxon>
    </lineage>
</organism>
<feature type="chain" id="PRO_5045969305" evidence="1">
    <location>
        <begin position="27"/>
        <end position="113"/>
    </location>
</feature>
<evidence type="ECO:0000313" key="2">
    <source>
        <dbReference type="EMBL" id="MFD2519507.1"/>
    </source>
</evidence>
<dbReference type="Proteomes" id="UP001597510">
    <property type="component" value="Unassembled WGS sequence"/>
</dbReference>
<sequence>MKSTNYLARFFCTLLCTFIGISVATASNTAPKKTLKEKMLSDIDFVAPHKIVVPYAGKTIETTAKLIVANLNYSNITNSTKVNSIVNANTGIKTVACQAPACTPVTITKTKSL</sequence>
<feature type="signal peptide" evidence="1">
    <location>
        <begin position="1"/>
        <end position="26"/>
    </location>
</feature>
<proteinExistence type="predicted"/>
<dbReference type="EMBL" id="JBHULC010000003">
    <property type="protein sequence ID" value="MFD2519507.1"/>
    <property type="molecule type" value="Genomic_DNA"/>
</dbReference>
<evidence type="ECO:0000313" key="3">
    <source>
        <dbReference type="Proteomes" id="UP001597510"/>
    </source>
</evidence>
<evidence type="ECO:0000256" key="1">
    <source>
        <dbReference type="SAM" id="SignalP"/>
    </source>
</evidence>
<reference evidence="3" key="1">
    <citation type="journal article" date="2019" name="Int. J. Syst. Evol. Microbiol.">
        <title>The Global Catalogue of Microorganisms (GCM) 10K type strain sequencing project: providing services to taxonomists for standard genome sequencing and annotation.</title>
        <authorList>
            <consortium name="The Broad Institute Genomics Platform"/>
            <consortium name="The Broad Institute Genome Sequencing Center for Infectious Disease"/>
            <person name="Wu L."/>
            <person name="Ma J."/>
        </authorList>
    </citation>
    <scope>NUCLEOTIDE SEQUENCE [LARGE SCALE GENOMIC DNA]</scope>
    <source>
        <strain evidence="3">KCTC 52344</strain>
    </source>
</reference>
<gene>
    <name evidence="2" type="ORF">ACFSR2_01345</name>
</gene>